<dbReference type="Proteomes" id="UP000018468">
    <property type="component" value="Linkage group LG19"/>
</dbReference>
<evidence type="ECO:0000256" key="1">
    <source>
        <dbReference type="SAM" id="SignalP"/>
    </source>
</evidence>
<evidence type="ECO:0000313" key="2">
    <source>
        <dbReference type="Ensembl" id="ENSLOCP00000003928.1"/>
    </source>
</evidence>
<name>W5M6C0_LEPOC</name>
<dbReference type="eggNOG" id="KOG1658">
    <property type="taxonomic scope" value="Eukaryota"/>
</dbReference>
<dbReference type="Ensembl" id="ENSLOCT00000003936.1">
    <property type="protein sequence ID" value="ENSLOCP00000003928.1"/>
    <property type="gene ID" value="ENSLOCG00000003323.1"/>
</dbReference>
<dbReference type="PANTHER" id="PTHR39313">
    <property type="entry name" value="IM:7138239"/>
    <property type="match status" value="1"/>
</dbReference>
<keyword evidence="3" id="KW-1185">Reference proteome</keyword>
<reference evidence="3" key="1">
    <citation type="submission" date="2011-12" db="EMBL/GenBank/DDBJ databases">
        <title>The Draft Genome of Lepisosteus oculatus.</title>
        <authorList>
            <consortium name="The Broad Institute Genome Assembly &amp; Analysis Group"/>
            <consortium name="Computational R&amp;D Group"/>
            <consortium name="and Sequencing Platform"/>
            <person name="Di Palma F."/>
            <person name="Alfoldi J."/>
            <person name="Johnson J."/>
            <person name="Berlin A."/>
            <person name="Gnerre S."/>
            <person name="Jaffe D."/>
            <person name="MacCallum I."/>
            <person name="Young S."/>
            <person name="Walker B.J."/>
            <person name="Lander E.S."/>
            <person name="Lindblad-Toh K."/>
        </authorList>
    </citation>
    <scope>NUCLEOTIDE SEQUENCE [LARGE SCALE GENOMIC DNA]</scope>
</reference>
<dbReference type="GO" id="GO:0048598">
    <property type="term" value="P:embryonic morphogenesis"/>
    <property type="evidence" value="ECO:0000318"/>
    <property type="project" value="GO_Central"/>
</dbReference>
<dbReference type="AlphaFoldDB" id="W5M6C0"/>
<protein>
    <submittedName>
        <fullName evidence="2">Pinhead</fullName>
    </submittedName>
</protein>
<reference evidence="2" key="3">
    <citation type="submission" date="2025-09" db="UniProtKB">
        <authorList>
            <consortium name="Ensembl"/>
        </authorList>
    </citation>
    <scope>IDENTIFICATION</scope>
</reference>
<dbReference type="InParanoid" id="W5M6C0"/>
<keyword evidence="1" id="KW-0732">Signal</keyword>
<dbReference type="PANTHER" id="PTHR39313:SF1">
    <property type="entry name" value="IM:7138239"/>
    <property type="match status" value="1"/>
</dbReference>
<proteinExistence type="predicted"/>
<dbReference type="Bgee" id="ENSLOCG00000003323">
    <property type="expression patterns" value="Expressed in ovary and 1 other cell type or tissue"/>
</dbReference>
<dbReference type="OMA" id="NQHGQIR"/>
<dbReference type="HOGENOM" id="CLU_075324_0_0_1"/>
<organism evidence="2 3">
    <name type="scientific">Lepisosteus oculatus</name>
    <name type="common">Spotted gar</name>
    <dbReference type="NCBI Taxonomy" id="7918"/>
    <lineage>
        <taxon>Eukaryota</taxon>
        <taxon>Metazoa</taxon>
        <taxon>Chordata</taxon>
        <taxon>Craniata</taxon>
        <taxon>Vertebrata</taxon>
        <taxon>Euteleostomi</taxon>
        <taxon>Actinopterygii</taxon>
        <taxon>Neopterygii</taxon>
        <taxon>Holostei</taxon>
        <taxon>Semionotiformes</taxon>
        <taxon>Lepisosteidae</taxon>
        <taxon>Lepisosteus</taxon>
    </lineage>
</organism>
<reference evidence="2" key="2">
    <citation type="submission" date="2025-08" db="UniProtKB">
        <authorList>
            <consortium name="Ensembl"/>
        </authorList>
    </citation>
    <scope>IDENTIFICATION</scope>
</reference>
<accession>W5M6C0</accession>
<feature type="signal peptide" evidence="1">
    <location>
        <begin position="1"/>
        <end position="29"/>
    </location>
</feature>
<dbReference type="EMBL" id="AHAT01011180">
    <property type="status" value="NOT_ANNOTATED_CDS"/>
    <property type="molecule type" value="Genomic_DNA"/>
</dbReference>
<dbReference type="STRING" id="7918.ENSLOCP00000003928"/>
<dbReference type="GeneTree" id="ENSGT00390000005847"/>
<evidence type="ECO:0000313" key="3">
    <source>
        <dbReference type="Proteomes" id="UP000018468"/>
    </source>
</evidence>
<sequence>CRSFAMDVLSTSLLVTLCFLCPAITGVFGRHVGQRNLFTERGCCRRQSHFIYVGQDVSGSPISVDVGLCRSHCGGYQGASGSYGSGIPGYSKHTSLLEFLRSKKSQRERQPSPEAPEPAGLVASCSAGAACVSAGVRVERVLLFDGVREVEVTEECHCEPSPPECVRMPALKTYFFETPYETVVDVGKCSKPPGTPDGISCVPTKFSSALVETPSKMELIQTAAACDLRENCYRVSYKEYYYEVFYNSNGVKEEKLKEIDVGRCLGSCTSGNRCLLRDSSPQEQCRVWAERPARSCVPRDFDSHAFRSRHGQVRTVLSITSCACRP</sequence>
<feature type="chain" id="PRO_5004865619" evidence="1">
    <location>
        <begin position="30"/>
        <end position="326"/>
    </location>
</feature>